<dbReference type="STRING" id="1109443.G4TDS9"/>
<dbReference type="GO" id="GO:0006402">
    <property type="term" value="P:mRNA catabolic process"/>
    <property type="evidence" value="ECO:0007669"/>
    <property type="project" value="TreeGrafter"/>
</dbReference>
<dbReference type="FunCoup" id="G4TDS9">
    <property type="interactions" value="1"/>
</dbReference>
<keyword evidence="3" id="KW-1185">Reference proteome</keyword>
<dbReference type="PANTHER" id="PTHR23355:SF65">
    <property type="entry name" value="EXORIBONUCLEASE CYT-4, PUTATIVE (AFU_ORTHOLOGUE AFUA_7G01550)-RELATED"/>
    <property type="match status" value="1"/>
</dbReference>
<dbReference type="OrthoDB" id="2285229at2759"/>
<feature type="domain" description="RNB" evidence="1">
    <location>
        <begin position="412"/>
        <end position="748"/>
    </location>
</feature>
<dbReference type="SMART" id="SM00955">
    <property type="entry name" value="RNB"/>
    <property type="match status" value="1"/>
</dbReference>
<evidence type="ECO:0000259" key="1">
    <source>
        <dbReference type="SMART" id="SM00955"/>
    </source>
</evidence>
<gene>
    <name evidence="2" type="ORF">PIIN_03372</name>
</gene>
<dbReference type="GO" id="GO:0003723">
    <property type="term" value="F:RNA binding"/>
    <property type="evidence" value="ECO:0007669"/>
    <property type="project" value="InterPro"/>
</dbReference>
<comment type="caution">
    <text evidence="2">The sequence shown here is derived from an EMBL/GenBank/DDBJ whole genome shotgun (WGS) entry which is preliminary data.</text>
</comment>
<dbReference type="InterPro" id="IPR001900">
    <property type="entry name" value="RNase_II/R"/>
</dbReference>
<dbReference type="SUPFAM" id="SSF50249">
    <property type="entry name" value="Nucleic acid-binding proteins"/>
    <property type="match status" value="1"/>
</dbReference>
<organism evidence="2 3">
    <name type="scientific">Serendipita indica (strain DSM 11827)</name>
    <name type="common">Root endophyte fungus</name>
    <name type="synonym">Piriformospora indica</name>
    <dbReference type="NCBI Taxonomy" id="1109443"/>
    <lineage>
        <taxon>Eukaryota</taxon>
        <taxon>Fungi</taxon>
        <taxon>Dikarya</taxon>
        <taxon>Basidiomycota</taxon>
        <taxon>Agaricomycotina</taxon>
        <taxon>Agaricomycetes</taxon>
        <taxon>Sebacinales</taxon>
        <taxon>Serendipitaceae</taxon>
        <taxon>Serendipita</taxon>
    </lineage>
</organism>
<name>G4TDS9_SERID</name>
<reference evidence="2 3" key="1">
    <citation type="journal article" date="2011" name="PLoS Pathog.">
        <title>Endophytic Life Strategies Decoded by Genome and Transcriptome Analyses of the Mutualistic Root Symbiont Piriformospora indica.</title>
        <authorList>
            <person name="Zuccaro A."/>
            <person name="Lahrmann U."/>
            <person name="Guldener U."/>
            <person name="Langen G."/>
            <person name="Pfiffi S."/>
            <person name="Biedenkopf D."/>
            <person name="Wong P."/>
            <person name="Samans B."/>
            <person name="Grimm C."/>
            <person name="Basiewicz M."/>
            <person name="Murat C."/>
            <person name="Martin F."/>
            <person name="Kogel K.H."/>
        </authorList>
    </citation>
    <scope>NUCLEOTIDE SEQUENCE [LARGE SCALE GENOMIC DNA]</scope>
    <source>
        <strain evidence="2 3">DSM 11827</strain>
    </source>
</reference>
<evidence type="ECO:0000313" key="3">
    <source>
        <dbReference type="Proteomes" id="UP000007148"/>
    </source>
</evidence>
<dbReference type="OMA" id="LRRYMDM"/>
<dbReference type="InterPro" id="IPR012340">
    <property type="entry name" value="NA-bd_OB-fold"/>
</dbReference>
<dbReference type="HOGENOM" id="CLU_002512_2_0_1"/>
<sequence>MERLKQVGRDLIDARAQKKQQYWEKASIQQRRAWEESEIGRLSRANKVKSQERLEFEASREEQDLGDATPSLIDVEIVTRPLPGSFVELRRNAAVIHGVLINEQPVSGVVKINTLTQRGEIWTHNPNDIMFSIPDFVPTHLVEQIRIQDESPTKKDLLTRLSIMKRINAFEQDIAKMESRFAPRVSKIYAQTIGQRENEWSRISVDKIVSMDSSIGDDASRTSARVAVHKLLMADPIHFVARALHRSSLEFSARPKSEVENIHRVIQWVRKNSPELNNFLDKAKDIVAISQNLVGRGEDGPPALATVALPSFTESDQHIIRFLRCALRSHSAHQPSPYDAFAPTILKRLAIYKRDITDDVIFGFLQDIGALSPWQDRTNLTEERTIAEGGPYTVAPVDTSSLLSSDPHYDQRHDWGQLPVFVIDSADAHELDDGISVEAQPDGSAWVHVHVADPTSRLPRSHPIALTAASRGSTIYGSQETIPMLPNSYAMTEHSLGALGEGKGQSVLTFSTRVDQQGGIIDSCVRVGIVHNIHVLTYKGVEKSLGIDIPYYTSPFGNVKQEDPGRPVPQEILSELKALQKIAENQQKRRFDAGRFSWHVPKANARFPDKPIPASEQIPQLWTGFPTIEYTVEPGILSPARQLVAQAMILAGQAAGRFCAERGLPALFRTSPQPLGLQEKHLNLGPVVPMAIALKQRVAGVPAYYSVNPSAHWALGVDGEHGYVRVTSPLRRFSDMVMHWQIKSALLNPASPEISKDEMESYAARLHERERLVTALSRSQNSYWASVFIQRRLRHEPGDSVLGNQKGLISSLPELETFSREYVTGVVLPELGLKGWLYSSTKSALGLGDEVQVRVTDVTMIGKPRVRLSLLE</sequence>
<proteinExistence type="predicted"/>
<dbReference type="eggNOG" id="KOG2102">
    <property type="taxonomic scope" value="Eukaryota"/>
</dbReference>
<dbReference type="InterPro" id="IPR050180">
    <property type="entry name" value="RNR_Ribonuclease"/>
</dbReference>
<dbReference type="InParanoid" id="G4TDS9"/>
<dbReference type="Pfam" id="PF00773">
    <property type="entry name" value="RNB"/>
    <property type="match status" value="2"/>
</dbReference>
<protein>
    <recommendedName>
        <fullName evidence="1">RNB domain-containing protein</fullName>
    </recommendedName>
</protein>
<accession>G4TDS9</accession>
<dbReference type="PANTHER" id="PTHR23355">
    <property type="entry name" value="RIBONUCLEASE"/>
    <property type="match status" value="1"/>
</dbReference>
<evidence type="ECO:0000313" key="2">
    <source>
        <dbReference type="EMBL" id="CCA69472.1"/>
    </source>
</evidence>
<dbReference type="AlphaFoldDB" id="G4TDS9"/>
<dbReference type="EMBL" id="CAFZ01000056">
    <property type="protein sequence ID" value="CCA69472.1"/>
    <property type="molecule type" value="Genomic_DNA"/>
</dbReference>
<dbReference type="GO" id="GO:0000932">
    <property type="term" value="C:P-body"/>
    <property type="evidence" value="ECO:0007669"/>
    <property type="project" value="TreeGrafter"/>
</dbReference>
<dbReference type="GO" id="GO:0000175">
    <property type="term" value="F:3'-5'-RNA exonuclease activity"/>
    <property type="evidence" value="ECO:0007669"/>
    <property type="project" value="TreeGrafter"/>
</dbReference>
<dbReference type="Proteomes" id="UP000007148">
    <property type="component" value="Unassembled WGS sequence"/>
</dbReference>